<keyword evidence="5" id="KW-0808">Transferase</keyword>
<dbReference type="SUPFAM" id="SSF53062">
    <property type="entry name" value="PTS system fructose IIA component-like"/>
    <property type="match status" value="1"/>
</dbReference>
<dbReference type="AlphaFoldDB" id="Q2LSZ1"/>
<dbReference type="InterPro" id="IPR004701">
    <property type="entry name" value="PTS_EIIA_man-typ"/>
</dbReference>
<comment type="subcellular location">
    <subcellularLocation>
        <location evidence="1">Cytoplasm</location>
    </subcellularLocation>
</comment>
<sequence>MLNPLAFLFSIVLVFQGGSFMIGVLIITHGNVGDELIKAAELIKGPSKVLMHVSVDPSKGVESLKKEISSAIKKLDKGQGVLILTDLFGGTPSNLSFSFLKRDKVEVVTGVNLPMLLKVSDVREDMTLRDFAAYVTDYGRKNIYLASEVLDRKVG</sequence>
<evidence type="ECO:0000313" key="11">
    <source>
        <dbReference type="Proteomes" id="UP000001933"/>
    </source>
</evidence>
<feature type="domain" description="PTS EIIA type-4" evidence="9">
    <location>
        <begin position="21"/>
        <end position="143"/>
    </location>
</feature>
<dbReference type="FunCoup" id="Q2LSZ1">
    <property type="interactions" value="3"/>
</dbReference>
<keyword evidence="3" id="KW-0963">Cytoplasm</keyword>
<dbReference type="EMBL" id="CP000252">
    <property type="protein sequence ID" value="ABC77204.1"/>
    <property type="molecule type" value="Genomic_DNA"/>
</dbReference>
<keyword evidence="4" id="KW-0762">Sugar transport</keyword>
<dbReference type="PANTHER" id="PTHR33799">
    <property type="entry name" value="PTS PERMEASE-RELATED-RELATED"/>
    <property type="match status" value="1"/>
</dbReference>
<dbReference type="KEGG" id="sat:SYN_02844"/>
<keyword evidence="8" id="KW-0472">Membrane</keyword>
<evidence type="ECO:0000256" key="4">
    <source>
        <dbReference type="ARBA" id="ARBA00022597"/>
    </source>
</evidence>
<dbReference type="InterPro" id="IPR051471">
    <property type="entry name" value="Bacterial_PTS_sugar_comp"/>
</dbReference>
<dbReference type="STRING" id="56780.SYN_02844"/>
<dbReference type="PANTHER" id="PTHR33799:SF1">
    <property type="entry name" value="PTS SYSTEM MANNOSE-SPECIFIC EIIAB COMPONENT-RELATED"/>
    <property type="match status" value="1"/>
</dbReference>
<dbReference type="GO" id="GO:0009401">
    <property type="term" value="P:phosphoenolpyruvate-dependent sugar phosphotransferase system"/>
    <property type="evidence" value="ECO:0007669"/>
    <property type="project" value="UniProtKB-KW"/>
</dbReference>
<dbReference type="GO" id="GO:0016020">
    <property type="term" value="C:membrane"/>
    <property type="evidence" value="ECO:0007669"/>
    <property type="project" value="InterPro"/>
</dbReference>
<evidence type="ECO:0000256" key="6">
    <source>
        <dbReference type="ARBA" id="ARBA00022683"/>
    </source>
</evidence>
<keyword evidence="8" id="KW-1133">Transmembrane helix</keyword>
<evidence type="ECO:0000256" key="5">
    <source>
        <dbReference type="ARBA" id="ARBA00022679"/>
    </source>
</evidence>
<dbReference type="CDD" id="cd00006">
    <property type="entry name" value="PTS_IIA_man"/>
    <property type="match status" value="1"/>
</dbReference>
<accession>Q2LSZ1</accession>
<dbReference type="GO" id="GO:0005737">
    <property type="term" value="C:cytoplasm"/>
    <property type="evidence" value="ECO:0007669"/>
    <property type="project" value="UniProtKB-SubCell"/>
</dbReference>
<gene>
    <name evidence="10" type="ORF">SYN_02844</name>
</gene>
<keyword evidence="2" id="KW-0813">Transport</keyword>
<evidence type="ECO:0000256" key="1">
    <source>
        <dbReference type="ARBA" id="ARBA00004496"/>
    </source>
</evidence>
<evidence type="ECO:0000259" key="9">
    <source>
        <dbReference type="PROSITE" id="PS51096"/>
    </source>
</evidence>
<evidence type="ECO:0000313" key="10">
    <source>
        <dbReference type="EMBL" id="ABC77204.1"/>
    </source>
</evidence>
<evidence type="ECO:0000256" key="2">
    <source>
        <dbReference type="ARBA" id="ARBA00022448"/>
    </source>
</evidence>
<keyword evidence="8" id="KW-0812">Transmembrane</keyword>
<feature type="transmembrane region" description="Helical" evidence="8">
    <location>
        <begin position="6"/>
        <end position="28"/>
    </location>
</feature>
<dbReference type="Gene3D" id="3.40.50.510">
    <property type="entry name" value="Phosphotransferase system, mannose-type IIA component"/>
    <property type="match status" value="1"/>
</dbReference>
<keyword evidence="7" id="KW-0418">Kinase</keyword>
<reference evidence="10 11" key="1">
    <citation type="journal article" date="2007" name="Proc. Natl. Acad. Sci. U.S.A.">
        <title>The genome of Syntrophus aciditrophicus: life at the thermodynamic limit of microbial growth.</title>
        <authorList>
            <person name="McInerney M.J."/>
            <person name="Rohlin L."/>
            <person name="Mouttaki H."/>
            <person name="Kim U."/>
            <person name="Krupp R.S."/>
            <person name="Rios-Hernandez L."/>
            <person name="Sieber J."/>
            <person name="Struchtemeyer C.G."/>
            <person name="Bhattacharyya A."/>
            <person name="Campbell J.W."/>
            <person name="Gunsalus R.P."/>
        </authorList>
    </citation>
    <scope>NUCLEOTIDE SEQUENCE [LARGE SCALE GENOMIC DNA]</scope>
    <source>
        <strain evidence="10 11">SB</strain>
    </source>
</reference>
<evidence type="ECO:0000256" key="8">
    <source>
        <dbReference type="SAM" id="Phobius"/>
    </source>
</evidence>
<keyword evidence="6" id="KW-0598">Phosphotransferase system</keyword>
<proteinExistence type="predicted"/>
<dbReference type="InParanoid" id="Q2LSZ1"/>
<dbReference type="eggNOG" id="COG2893">
    <property type="taxonomic scope" value="Bacteria"/>
</dbReference>
<protein>
    <submittedName>
        <fullName evidence="10">Pts system fructose IIA component</fullName>
    </submittedName>
</protein>
<name>Q2LSZ1_SYNAS</name>
<organism evidence="10 11">
    <name type="scientific">Syntrophus aciditrophicus (strain SB)</name>
    <dbReference type="NCBI Taxonomy" id="56780"/>
    <lineage>
        <taxon>Bacteria</taxon>
        <taxon>Pseudomonadati</taxon>
        <taxon>Thermodesulfobacteriota</taxon>
        <taxon>Syntrophia</taxon>
        <taxon>Syntrophales</taxon>
        <taxon>Syntrophaceae</taxon>
        <taxon>Syntrophus</taxon>
    </lineage>
</organism>
<dbReference type="GO" id="GO:0016301">
    <property type="term" value="F:kinase activity"/>
    <property type="evidence" value="ECO:0007669"/>
    <property type="project" value="UniProtKB-KW"/>
</dbReference>
<keyword evidence="11" id="KW-1185">Reference proteome</keyword>
<dbReference type="InterPro" id="IPR033887">
    <property type="entry name" value="PTS_IIA_man"/>
</dbReference>
<evidence type="ECO:0000256" key="3">
    <source>
        <dbReference type="ARBA" id="ARBA00022490"/>
    </source>
</evidence>
<dbReference type="InterPro" id="IPR036662">
    <property type="entry name" value="PTS_EIIA_man-typ_sf"/>
</dbReference>
<dbReference type="PROSITE" id="PS51096">
    <property type="entry name" value="PTS_EIIA_TYPE_4"/>
    <property type="match status" value="1"/>
</dbReference>
<dbReference type="HOGENOM" id="CLU_123235_0_1_7"/>
<dbReference type="Proteomes" id="UP000001933">
    <property type="component" value="Chromosome"/>
</dbReference>
<evidence type="ECO:0000256" key="7">
    <source>
        <dbReference type="ARBA" id="ARBA00022777"/>
    </source>
</evidence>
<dbReference type="Pfam" id="PF03610">
    <property type="entry name" value="EIIA-man"/>
    <property type="match status" value="1"/>
</dbReference>